<dbReference type="Proteomes" id="UP000295500">
    <property type="component" value="Unassembled WGS sequence"/>
</dbReference>
<evidence type="ECO:0000313" key="1">
    <source>
        <dbReference type="EMBL" id="TDP51048.1"/>
    </source>
</evidence>
<evidence type="ECO:0000313" key="2">
    <source>
        <dbReference type="Proteomes" id="UP000295500"/>
    </source>
</evidence>
<sequence>MFSDHFFPHEQFVGTVVSNDFVSAGTVGDVLCAGDFKESGGMVGRGIRAGARMESMHKLMHDRTIGGTIGKVFGEVPGARPSLKLGWGIWGIRQGLLIMRIVVFQQIAIIAI</sequence>
<name>A0A4R6PZL5_9FIRM</name>
<accession>A0A4R6PZL5</accession>
<reference evidence="1 2" key="1">
    <citation type="submission" date="2019-03" db="EMBL/GenBank/DDBJ databases">
        <title>Genomic Encyclopedia of Type Strains, Phase IV (KMG-IV): sequencing the most valuable type-strain genomes for metagenomic binning, comparative biology and taxonomic classification.</title>
        <authorList>
            <person name="Goeker M."/>
        </authorList>
    </citation>
    <scope>NUCLEOTIDE SEQUENCE [LARGE SCALE GENOMIC DNA]</scope>
    <source>
        <strain evidence="1 2">DSM 28287</strain>
    </source>
</reference>
<dbReference type="AlphaFoldDB" id="A0A4R6PZL5"/>
<comment type="caution">
    <text evidence="1">The sequence shown here is derived from an EMBL/GenBank/DDBJ whole genome shotgun (WGS) entry which is preliminary data.</text>
</comment>
<gene>
    <name evidence="1" type="ORF">EV211_13411</name>
</gene>
<keyword evidence="2" id="KW-1185">Reference proteome</keyword>
<protein>
    <submittedName>
        <fullName evidence="1">Uncharacterized protein</fullName>
    </submittedName>
</protein>
<dbReference type="EMBL" id="SNXO01000034">
    <property type="protein sequence ID" value="TDP51048.1"/>
    <property type="molecule type" value="Genomic_DNA"/>
</dbReference>
<proteinExistence type="predicted"/>
<organism evidence="1 2">
    <name type="scientific">Aminicella lysinilytica</name>
    <dbReference type="NCBI Taxonomy" id="433323"/>
    <lineage>
        <taxon>Bacteria</taxon>
        <taxon>Bacillati</taxon>
        <taxon>Bacillota</taxon>
        <taxon>Clostridia</taxon>
        <taxon>Peptostreptococcales</taxon>
        <taxon>Anaerovoracaceae</taxon>
        <taxon>Aminicella</taxon>
    </lineage>
</organism>